<evidence type="ECO:0000313" key="4">
    <source>
        <dbReference type="Proteomes" id="UP000078595"/>
    </source>
</evidence>
<dbReference type="RefSeq" id="XP_018259958.1">
    <property type="nucleotide sequence ID" value="XM_018411290.1"/>
</dbReference>
<dbReference type="EMBL" id="CP144539">
    <property type="protein sequence ID" value="WWC65421.1"/>
    <property type="molecule type" value="Genomic_DNA"/>
</dbReference>
<dbReference type="KEGG" id="kdj:28971729"/>
<organism evidence="2">
    <name type="scientific">Kwoniella dejecticola CBS 10117</name>
    <dbReference type="NCBI Taxonomy" id="1296121"/>
    <lineage>
        <taxon>Eukaryota</taxon>
        <taxon>Fungi</taxon>
        <taxon>Dikarya</taxon>
        <taxon>Basidiomycota</taxon>
        <taxon>Agaricomycotina</taxon>
        <taxon>Tremellomycetes</taxon>
        <taxon>Tremellales</taxon>
        <taxon>Cryptococcaceae</taxon>
        <taxon>Kwoniella</taxon>
    </lineage>
</organism>
<reference evidence="2" key="1">
    <citation type="submission" date="2013-07" db="EMBL/GenBank/DDBJ databases">
        <title>The Genome Sequence of Cryptococcus dejecticola CBS10117.</title>
        <authorList>
            <consortium name="The Broad Institute Genome Sequencing Platform"/>
            <person name="Cuomo C."/>
            <person name="Litvintseva A."/>
            <person name="Chen Y."/>
            <person name="Heitman J."/>
            <person name="Sun S."/>
            <person name="Springer D."/>
            <person name="Dromer F."/>
            <person name="Young S.K."/>
            <person name="Zeng Q."/>
            <person name="Gargeya S."/>
            <person name="Fitzgerald M."/>
            <person name="Abouelleil A."/>
            <person name="Alvarado L."/>
            <person name="Berlin A.M."/>
            <person name="Chapman S.B."/>
            <person name="Dewar J."/>
            <person name="Goldberg J."/>
            <person name="Griggs A."/>
            <person name="Gujja S."/>
            <person name="Hansen M."/>
            <person name="Howarth C."/>
            <person name="Imamovic A."/>
            <person name="Larimer J."/>
            <person name="McCowan C."/>
            <person name="Murphy C."/>
            <person name="Pearson M."/>
            <person name="Priest M."/>
            <person name="Roberts A."/>
            <person name="Saif S."/>
            <person name="Shea T."/>
            <person name="Sykes S."/>
            <person name="Wortman J."/>
            <person name="Nusbaum C."/>
            <person name="Birren B."/>
        </authorList>
    </citation>
    <scope>NUCLEOTIDE SEQUENCE [LARGE SCALE GENOMIC DNA]</scope>
    <source>
        <strain evidence="2">CBS 10117</strain>
    </source>
</reference>
<dbReference type="AlphaFoldDB" id="A0A1A5ZWD1"/>
<feature type="compositionally biased region" description="Polar residues" evidence="1">
    <location>
        <begin position="12"/>
        <end position="29"/>
    </location>
</feature>
<reference evidence="3" key="3">
    <citation type="submission" date="2024-02" db="EMBL/GenBank/DDBJ databases">
        <title>Comparative genomics of Cryptococcus and Kwoniella reveals pathogenesis evolution and contrasting modes of karyotype evolution via chromosome fusion or intercentromeric recombination.</title>
        <authorList>
            <person name="Coelho M.A."/>
            <person name="David-Palma M."/>
            <person name="Shea T."/>
            <person name="Bowers K."/>
            <person name="McGinley-Smith S."/>
            <person name="Mohammad A.W."/>
            <person name="Gnirke A."/>
            <person name="Yurkov A.M."/>
            <person name="Nowrousian M."/>
            <person name="Sun S."/>
            <person name="Cuomo C.A."/>
            <person name="Heitman J."/>
        </authorList>
    </citation>
    <scope>NUCLEOTIDE SEQUENCE</scope>
    <source>
        <strain evidence="3">CBS 10117</strain>
    </source>
</reference>
<dbReference type="VEuPathDB" id="FungiDB:I303_08030"/>
<keyword evidence="4" id="KW-1185">Reference proteome</keyword>
<evidence type="ECO:0000313" key="2">
    <source>
        <dbReference type="EMBL" id="OBR82116.1"/>
    </source>
</evidence>
<gene>
    <name evidence="2" type="ORF">I303_08030</name>
    <name evidence="3" type="ORF">I303_108039</name>
</gene>
<accession>A0A1A5ZWD1</accession>
<sequence length="202" mass="22684">MADRSDDADASTVYSIDSSDSASTIRAPTNANLDSNAEDLSRWSSAHYADEIRQAKQSIIGKISGSDVPANRNLRKLADEVALRVIEDLEKSTYVTNPTEYQQFVKRIWGNETGRYTETDLPTRAQMSTLRNRRVEKTWYAITAEIIDSAELTPADDGTTLLSQQETYAPGSLADVLLDMGLHKTRRGFNLDYYLDRLRNPQ</sequence>
<name>A0A1A5ZWD1_9TREE</name>
<evidence type="ECO:0000256" key="1">
    <source>
        <dbReference type="SAM" id="MobiDB-lite"/>
    </source>
</evidence>
<proteinExistence type="predicted"/>
<dbReference type="Proteomes" id="UP000078595">
    <property type="component" value="Chromosome 10"/>
</dbReference>
<evidence type="ECO:0000313" key="3">
    <source>
        <dbReference type="EMBL" id="WWC65421.1"/>
    </source>
</evidence>
<dbReference type="GeneID" id="28971729"/>
<dbReference type="EMBL" id="KI894036">
    <property type="protein sequence ID" value="OBR82116.1"/>
    <property type="molecule type" value="Genomic_DNA"/>
</dbReference>
<protein>
    <submittedName>
        <fullName evidence="2">Uncharacterized protein</fullName>
    </submittedName>
</protein>
<reference evidence="3" key="2">
    <citation type="submission" date="2013-07" db="EMBL/GenBank/DDBJ databases">
        <authorList>
            <consortium name="The Broad Institute Genome Sequencing Platform"/>
            <person name="Cuomo C."/>
            <person name="Litvintseva A."/>
            <person name="Chen Y."/>
            <person name="Heitman J."/>
            <person name="Sun S."/>
            <person name="Springer D."/>
            <person name="Dromer F."/>
            <person name="Young S.K."/>
            <person name="Zeng Q."/>
            <person name="Gargeya S."/>
            <person name="Fitzgerald M."/>
            <person name="Abouelleil A."/>
            <person name="Alvarado L."/>
            <person name="Berlin A.M."/>
            <person name="Chapman S.B."/>
            <person name="Dewar J."/>
            <person name="Goldberg J."/>
            <person name="Griggs A."/>
            <person name="Gujja S."/>
            <person name="Hansen M."/>
            <person name="Howarth C."/>
            <person name="Imamovic A."/>
            <person name="Larimer J."/>
            <person name="McCowan C."/>
            <person name="Murphy C."/>
            <person name="Pearson M."/>
            <person name="Priest M."/>
            <person name="Roberts A."/>
            <person name="Saif S."/>
            <person name="Shea T."/>
            <person name="Sykes S."/>
            <person name="Wortman J."/>
            <person name="Nusbaum C."/>
            <person name="Birren B."/>
        </authorList>
    </citation>
    <scope>NUCLEOTIDE SEQUENCE</scope>
    <source>
        <strain evidence="3">CBS 10117</strain>
    </source>
</reference>
<feature type="region of interest" description="Disordered" evidence="1">
    <location>
        <begin position="1"/>
        <end position="29"/>
    </location>
</feature>